<evidence type="ECO:0000259" key="1">
    <source>
        <dbReference type="Pfam" id="PF09967"/>
    </source>
</evidence>
<dbReference type="EMBL" id="BONG01000060">
    <property type="protein sequence ID" value="GIF93315.1"/>
    <property type="molecule type" value="Genomic_DNA"/>
</dbReference>
<organism evidence="3 4">
    <name type="scientific">Catellatospora chokoriensis</name>
    <dbReference type="NCBI Taxonomy" id="310353"/>
    <lineage>
        <taxon>Bacteria</taxon>
        <taxon>Bacillati</taxon>
        <taxon>Actinomycetota</taxon>
        <taxon>Actinomycetes</taxon>
        <taxon>Micromonosporales</taxon>
        <taxon>Micromonosporaceae</taxon>
        <taxon>Catellatospora</taxon>
    </lineage>
</organism>
<dbReference type="AlphaFoldDB" id="A0A8J3K9V0"/>
<dbReference type="Gene3D" id="3.40.50.410">
    <property type="entry name" value="von Willebrand factor, type A domain"/>
    <property type="match status" value="1"/>
</dbReference>
<dbReference type="InterPro" id="IPR025154">
    <property type="entry name" value="Put_metallopeptidase_dom"/>
</dbReference>
<dbReference type="RefSeq" id="WP_191840501.1">
    <property type="nucleotide sequence ID" value="NZ_BAAALB010000051.1"/>
</dbReference>
<evidence type="ECO:0008006" key="5">
    <source>
        <dbReference type="Google" id="ProtNLM"/>
    </source>
</evidence>
<dbReference type="InterPro" id="IPR018698">
    <property type="entry name" value="VWA-like_dom"/>
</dbReference>
<keyword evidence="4" id="KW-1185">Reference proteome</keyword>
<dbReference type="InterPro" id="IPR036465">
    <property type="entry name" value="vWFA_dom_sf"/>
</dbReference>
<feature type="domain" description="Putative metallopeptidase" evidence="2">
    <location>
        <begin position="29"/>
        <end position="303"/>
    </location>
</feature>
<evidence type="ECO:0000313" key="3">
    <source>
        <dbReference type="EMBL" id="GIF93315.1"/>
    </source>
</evidence>
<dbReference type="PANTHER" id="PTHR38730:SF1">
    <property type="entry name" value="SLL7028 PROTEIN"/>
    <property type="match status" value="1"/>
</dbReference>
<proteinExistence type="predicted"/>
<feature type="domain" description="VWA-like" evidence="1">
    <location>
        <begin position="309"/>
        <end position="432"/>
    </location>
</feature>
<evidence type="ECO:0000313" key="4">
    <source>
        <dbReference type="Proteomes" id="UP000619293"/>
    </source>
</evidence>
<protein>
    <recommendedName>
        <fullName evidence="5">Metal-dependent peptidase</fullName>
    </recommendedName>
</protein>
<sequence length="441" mass="46640">MTAPSTTGPPPDGAAERPPARSVALDRAKLLAARFRAAGDRPYLATALYSLTVVPTDRVPTMGVDRHWRCYVSPRFVEDTPVEQLAGVWIHEVAHLLRDHHGRADRLTADQRADHHRVNLAQDCEINDDLVADGLPLPEGRIHPALYDLPTGQLFEQYLPSLPATPRCRGRCAATAVDADGGGGGGAPCDCPAVECGSGAHGHQSPWELPEAAAPIVRGVEADAIRRQTAQAVRAHARGRGTVPAGWQRWAEQVLEPTIDWRQALAGAVREAAAWAGGAVDYTYRRPSRRGAALPGVVLPSLRRPLPRVAIVIDTSGSMSDDDLAAVLAEVGGVLRAVGVRGNRVAVLACDADVHAARRVSTVGEVVLAGGGGTDMRVGIRAALAVPEPPHFVIVLTDGYTPWPDAALSRTRIIAGLVGADAPKPPSWIEAIPITMTSGKT</sequence>
<name>A0A8J3K9V0_9ACTN</name>
<dbReference type="CDD" id="cd00198">
    <property type="entry name" value="vWFA"/>
    <property type="match status" value="1"/>
</dbReference>
<comment type="caution">
    <text evidence="3">The sequence shown here is derived from an EMBL/GenBank/DDBJ whole genome shotgun (WGS) entry which is preliminary data.</text>
</comment>
<dbReference type="Pfam" id="PF09967">
    <property type="entry name" value="DUF2201"/>
    <property type="match status" value="1"/>
</dbReference>
<dbReference type="Pfam" id="PF13203">
    <property type="entry name" value="DUF2201_N"/>
    <property type="match status" value="1"/>
</dbReference>
<dbReference type="PANTHER" id="PTHR38730">
    <property type="entry name" value="SLL7028 PROTEIN"/>
    <property type="match status" value="1"/>
</dbReference>
<evidence type="ECO:0000259" key="2">
    <source>
        <dbReference type="Pfam" id="PF13203"/>
    </source>
</evidence>
<gene>
    <name evidence="3" type="ORF">Cch02nite_67590</name>
</gene>
<accession>A0A8J3K9V0</accession>
<dbReference type="Proteomes" id="UP000619293">
    <property type="component" value="Unassembled WGS sequence"/>
</dbReference>
<dbReference type="SUPFAM" id="SSF53300">
    <property type="entry name" value="vWA-like"/>
    <property type="match status" value="1"/>
</dbReference>
<reference evidence="3 4" key="1">
    <citation type="submission" date="2021-01" db="EMBL/GenBank/DDBJ databases">
        <title>Whole genome shotgun sequence of Catellatospora chokoriensis NBRC 107358.</title>
        <authorList>
            <person name="Komaki H."/>
            <person name="Tamura T."/>
        </authorList>
    </citation>
    <scope>NUCLEOTIDE SEQUENCE [LARGE SCALE GENOMIC DNA]</scope>
    <source>
        <strain evidence="3 4">NBRC 107358</strain>
    </source>
</reference>